<dbReference type="InterPro" id="IPR011990">
    <property type="entry name" value="TPR-like_helical_dom_sf"/>
</dbReference>
<evidence type="ECO:0000256" key="1">
    <source>
        <dbReference type="ARBA" id="ARBA00022737"/>
    </source>
</evidence>
<keyword evidence="1" id="KW-0677">Repeat</keyword>
<evidence type="ECO:0008006" key="5">
    <source>
        <dbReference type="Google" id="ProtNLM"/>
    </source>
</evidence>
<feature type="repeat" description="PPR" evidence="2">
    <location>
        <begin position="57"/>
        <end position="91"/>
    </location>
</feature>
<dbReference type="Pfam" id="PF13041">
    <property type="entry name" value="PPR_2"/>
    <property type="match status" value="1"/>
</dbReference>
<dbReference type="GO" id="GO:0009451">
    <property type="term" value="P:RNA modification"/>
    <property type="evidence" value="ECO:0007669"/>
    <property type="project" value="InterPro"/>
</dbReference>
<dbReference type="PROSITE" id="PS51375">
    <property type="entry name" value="PPR"/>
    <property type="match status" value="1"/>
</dbReference>
<dbReference type="AlphaFoldDB" id="A0A8T3C531"/>
<sequence>MFKERIIELQLHSDTIKRGLESNYNYMLQAQLLNLHINCESLLFARQIFDATTIRTSLISWNSMITAYCRCGLEEEALSMFFELQIYGLQPDEFTFSIVIRVQSC</sequence>
<gene>
    <name evidence="3" type="ORF">KFK09_002868</name>
</gene>
<evidence type="ECO:0000256" key="2">
    <source>
        <dbReference type="PROSITE-ProRule" id="PRU00708"/>
    </source>
</evidence>
<dbReference type="PANTHER" id="PTHR47926">
    <property type="entry name" value="PENTATRICOPEPTIDE REPEAT-CONTAINING PROTEIN"/>
    <property type="match status" value="1"/>
</dbReference>
<dbReference type="Gene3D" id="1.25.40.10">
    <property type="entry name" value="Tetratricopeptide repeat domain"/>
    <property type="match status" value="1"/>
</dbReference>
<protein>
    <recommendedName>
        <fullName evidence="5">Pentatricopeptide repeat-containing protein</fullName>
    </recommendedName>
</protein>
<dbReference type="EMBL" id="JAGYWB010000003">
    <property type="protein sequence ID" value="KAI0527269.1"/>
    <property type="molecule type" value="Genomic_DNA"/>
</dbReference>
<name>A0A8T3C531_DENNO</name>
<dbReference type="InterPro" id="IPR002885">
    <property type="entry name" value="PPR_rpt"/>
</dbReference>
<organism evidence="3 4">
    <name type="scientific">Dendrobium nobile</name>
    <name type="common">Orchid</name>
    <dbReference type="NCBI Taxonomy" id="94219"/>
    <lineage>
        <taxon>Eukaryota</taxon>
        <taxon>Viridiplantae</taxon>
        <taxon>Streptophyta</taxon>
        <taxon>Embryophyta</taxon>
        <taxon>Tracheophyta</taxon>
        <taxon>Spermatophyta</taxon>
        <taxon>Magnoliopsida</taxon>
        <taxon>Liliopsida</taxon>
        <taxon>Asparagales</taxon>
        <taxon>Orchidaceae</taxon>
        <taxon>Epidendroideae</taxon>
        <taxon>Malaxideae</taxon>
        <taxon>Dendrobiinae</taxon>
        <taxon>Dendrobium</taxon>
    </lineage>
</organism>
<evidence type="ECO:0000313" key="3">
    <source>
        <dbReference type="EMBL" id="KAI0527269.1"/>
    </source>
</evidence>
<dbReference type="NCBIfam" id="TIGR00756">
    <property type="entry name" value="PPR"/>
    <property type="match status" value="1"/>
</dbReference>
<dbReference type="Proteomes" id="UP000829196">
    <property type="component" value="Unassembled WGS sequence"/>
</dbReference>
<keyword evidence="4" id="KW-1185">Reference proteome</keyword>
<dbReference type="GO" id="GO:0003723">
    <property type="term" value="F:RNA binding"/>
    <property type="evidence" value="ECO:0007669"/>
    <property type="project" value="InterPro"/>
</dbReference>
<dbReference type="InterPro" id="IPR046960">
    <property type="entry name" value="PPR_At4g14850-like_plant"/>
</dbReference>
<reference evidence="3" key="1">
    <citation type="journal article" date="2022" name="Front. Genet.">
        <title>Chromosome-Scale Assembly of the Dendrobium nobile Genome Provides Insights Into the Molecular Mechanism of the Biosynthesis of the Medicinal Active Ingredient of Dendrobium.</title>
        <authorList>
            <person name="Xu Q."/>
            <person name="Niu S.-C."/>
            <person name="Li K.-L."/>
            <person name="Zheng P.-J."/>
            <person name="Zhang X.-J."/>
            <person name="Jia Y."/>
            <person name="Liu Y."/>
            <person name="Niu Y.-X."/>
            <person name="Yu L.-H."/>
            <person name="Chen D.-F."/>
            <person name="Zhang G.-Q."/>
        </authorList>
    </citation>
    <scope>NUCLEOTIDE SEQUENCE</scope>
    <source>
        <tissue evidence="3">Leaf</tissue>
    </source>
</reference>
<dbReference type="OrthoDB" id="185373at2759"/>
<dbReference type="SMR" id="A0A8T3C531"/>
<accession>A0A8T3C531</accession>
<evidence type="ECO:0000313" key="4">
    <source>
        <dbReference type="Proteomes" id="UP000829196"/>
    </source>
</evidence>
<proteinExistence type="predicted"/>
<comment type="caution">
    <text evidence="3">The sequence shown here is derived from an EMBL/GenBank/DDBJ whole genome shotgun (WGS) entry which is preliminary data.</text>
</comment>